<organism evidence="2 3">
    <name type="scientific">Arcicella aurantiaca</name>
    <dbReference type="NCBI Taxonomy" id="591202"/>
    <lineage>
        <taxon>Bacteria</taxon>
        <taxon>Pseudomonadati</taxon>
        <taxon>Bacteroidota</taxon>
        <taxon>Cytophagia</taxon>
        <taxon>Cytophagales</taxon>
        <taxon>Flectobacillaceae</taxon>
        <taxon>Arcicella</taxon>
    </lineage>
</organism>
<dbReference type="CDD" id="cd00448">
    <property type="entry name" value="YjgF_YER057c_UK114_family"/>
    <property type="match status" value="1"/>
</dbReference>
<dbReference type="PANTHER" id="PTHR11803">
    <property type="entry name" value="2-IMINOBUTANOATE/2-IMINOPROPANOATE DEAMINASE RIDA"/>
    <property type="match status" value="1"/>
</dbReference>
<accession>A0A316ECG8</accession>
<keyword evidence="3" id="KW-1185">Reference proteome</keyword>
<evidence type="ECO:0000313" key="3">
    <source>
        <dbReference type="Proteomes" id="UP000245489"/>
    </source>
</evidence>
<dbReference type="SUPFAM" id="SSF55298">
    <property type="entry name" value="YjgF-like"/>
    <property type="match status" value="1"/>
</dbReference>
<proteinExistence type="inferred from homology"/>
<dbReference type="EMBL" id="QGGO01000004">
    <property type="protein sequence ID" value="PWK28171.1"/>
    <property type="molecule type" value="Genomic_DNA"/>
</dbReference>
<dbReference type="Proteomes" id="UP000245489">
    <property type="component" value="Unassembled WGS sequence"/>
</dbReference>
<comment type="similarity">
    <text evidence="1">Belongs to the RutC family.</text>
</comment>
<name>A0A316ECG8_9BACT</name>
<dbReference type="GO" id="GO:0005829">
    <property type="term" value="C:cytosol"/>
    <property type="evidence" value="ECO:0007669"/>
    <property type="project" value="TreeGrafter"/>
</dbReference>
<protein>
    <submittedName>
        <fullName evidence="2">2-iminobutanoate/2-iminopropanoate deaminase</fullName>
    </submittedName>
</protein>
<sequence>MKASFLSILFLFTSLEIIAQNKEIIKTDKAPVPIAPYSQGIKANGFLFVSGQIGLNPTTRKLVEGGVEAETAQIIENIKAILTAGGAKLEDILSTTIYLKNIDDFQKMNTIYGKYFTSNFPTRSTVAVSGLASGANIEITVTALLPPRRK</sequence>
<dbReference type="NCBIfam" id="TIGR00004">
    <property type="entry name" value="Rid family detoxifying hydrolase"/>
    <property type="match status" value="1"/>
</dbReference>
<dbReference type="RefSeq" id="WP_109741730.1">
    <property type="nucleotide sequence ID" value="NZ_QGGO01000004.1"/>
</dbReference>
<dbReference type="PROSITE" id="PS01094">
    <property type="entry name" value="UPF0076"/>
    <property type="match status" value="1"/>
</dbReference>
<dbReference type="FunFam" id="3.30.1330.40:FF:000001">
    <property type="entry name" value="L-PSP family endoribonuclease"/>
    <property type="match status" value="1"/>
</dbReference>
<gene>
    <name evidence="2" type="ORF">LV89_00949</name>
</gene>
<dbReference type="InterPro" id="IPR035959">
    <property type="entry name" value="RutC-like_sf"/>
</dbReference>
<dbReference type="Gene3D" id="3.30.1330.40">
    <property type="entry name" value="RutC-like"/>
    <property type="match status" value="1"/>
</dbReference>
<dbReference type="OrthoDB" id="9803101at2"/>
<dbReference type="InterPro" id="IPR006175">
    <property type="entry name" value="YjgF/YER057c/UK114"/>
</dbReference>
<dbReference type="InterPro" id="IPR006056">
    <property type="entry name" value="RidA"/>
</dbReference>
<dbReference type="AlphaFoldDB" id="A0A316ECG8"/>
<evidence type="ECO:0000313" key="2">
    <source>
        <dbReference type="EMBL" id="PWK28171.1"/>
    </source>
</evidence>
<dbReference type="GO" id="GO:0019239">
    <property type="term" value="F:deaminase activity"/>
    <property type="evidence" value="ECO:0007669"/>
    <property type="project" value="TreeGrafter"/>
</dbReference>
<dbReference type="PANTHER" id="PTHR11803:SF39">
    <property type="entry name" value="2-IMINOBUTANOATE_2-IMINOPROPANOATE DEAMINASE"/>
    <property type="match status" value="1"/>
</dbReference>
<comment type="caution">
    <text evidence="2">The sequence shown here is derived from an EMBL/GenBank/DDBJ whole genome shotgun (WGS) entry which is preliminary data.</text>
</comment>
<evidence type="ECO:0000256" key="1">
    <source>
        <dbReference type="ARBA" id="ARBA00010552"/>
    </source>
</evidence>
<dbReference type="InterPro" id="IPR019897">
    <property type="entry name" value="RidA_CS"/>
</dbReference>
<reference evidence="2 3" key="1">
    <citation type="submission" date="2018-05" db="EMBL/GenBank/DDBJ databases">
        <title>Genomic Encyclopedia of Archaeal and Bacterial Type Strains, Phase II (KMG-II): from individual species to whole genera.</title>
        <authorList>
            <person name="Goeker M."/>
        </authorList>
    </citation>
    <scope>NUCLEOTIDE SEQUENCE [LARGE SCALE GENOMIC DNA]</scope>
    <source>
        <strain evidence="2 3">DSM 22214</strain>
    </source>
</reference>
<dbReference type="Pfam" id="PF01042">
    <property type="entry name" value="Ribonuc_L-PSP"/>
    <property type="match status" value="1"/>
</dbReference>